<evidence type="ECO:0000256" key="6">
    <source>
        <dbReference type="ARBA" id="ARBA00023136"/>
    </source>
</evidence>
<comment type="similarity">
    <text evidence="7">Belongs to the binding-protein-dependent transport system permease family.</text>
</comment>
<evidence type="ECO:0000256" key="4">
    <source>
        <dbReference type="ARBA" id="ARBA00022692"/>
    </source>
</evidence>
<feature type="transmembrane region" description="Helical" evidence="7">
    <location>
        <begin position="139"/>
        <end position="163"/>
    </location>
</feature>
<evidence type="ECO:0000256" key="3">
    <source>
        <dbReference type="ARBA" id="ARBA00022475"/>
    </source>
</evidence>
<dbReference type="Pfam" id="PF00528">
    <property type="entry name" value="BPD_transp_1"/>
    <property type="match status" value="1"/>
</dbReference>
<dbReference type="CDD" id="cd06261">
    <property type="entry name" value="TM_PBP2"/>
    <property type="match status" value="1"/>
</dbReference>
<evidence type="ECO:0000313" key="11">
    <source>
        <dbReference type="Proteomes" id="UP001500013"/>
    </source>
</evidence>
<reference evidence="10 11" key="1">
    <citation type="journal article" date="2019" name="Int. J. Syst. Evol. Microbiol.">
        <title>The Global Catalogue of Microorganisms (GCM) 10K type strain sequencing project: providing services to taxonomists for standard genome sequencing and annotation.</title>
        <authorList>
            <consortium name="The Broad Institute Genomics Platform"/>
            <consortium name="The Broad Institute Genome Sequencing Center for Infectious Disease"/>
            <person name="Wu L."/>
            <person name="Ma J."/>
        </authorList>
    </citation>
    <scope>NUCLEOTIDE SEQUENCE [LARGE SCALE GENOMIC DNA]</scope>
    <source>
        <strain evidence="10 11">JCM 15628</strain>
    </source>
</reference>
<comment type="subcellular location">
    <subcellularLocation>
        <location evidence="1 7">Cell membrane</location>
        <topology evidence="1 7">Multi-pass membrane protein</topology>
    </subcellularLocation>
</comment>
<feature type="transmembrane region" description="Helical" evidence="7">
    <location>
        <begin position="108"/>
        <end position="132"/>
    </location>
</feature>
<dbReference type="EMBL" id="BAAAPU010000007">
    <property type="protein sequence ID" value="GAA1980380.1"/>
    <property type="molecule type" value="Genomic_DNA"/>
</dbReference>
<evidence type="ECO:0000259" key="9">
    <source>
        <dbReference type="PROSITE" id="PS50928"/>
    </source>
</evidence>
<evidence type="ECO:0000256" key="1">
    <source>
        <dbReference type="ARBA" id="ARBA00004651"/>
    </source>
</evidence>
<organism evidence="10 11">
    <name type="scientific">Terrabacter lapilli</name>
    <dbReference type="NCBI Taxonomy" id="436231"/>
    <lineage>
        <taxon>Bacteria</taxon>
        <taxon>Bacillati</taxon>
        <taxon>Actinomycetota</taxon>
        <taxon>Actinomycetes</taxon>
        <taxon>Micrococcales</taxon>
        <taxon>Intrasporangiaceae</taxon>
        <taxon>Terrabacter</taxon>
    </lineage>
</organism>
<evidence type="ECO:0000256" key="5">
    <source>
        <dbReference type="ARBA" id="ARBA00022989"/>
    </source>
</evidence>
<name>A0ABN2S4U8_9MICO</name>
<keyword evidence="11" id="KW-1185">Reference proteome</keyword>
<dbReference type="Proteomes" id="UP001500013">
    <property type="component" value="Unassembled WGS sequence"/>
</dbReference>
<evidence type="ECO:0000313" key="10">
    <source>
        <dbReference type="EMBL" id="GAA1980380.1"/>
    </source>
</evidence>
<feature type="transmembrane region" description="Helical" evidence="7">
    <location>
        <begin position="214"/>
        <end position="236"/>
    </location>
</feature>
<dbReference type="InterPro" id="IPR035906">
    <property type="entry name" value="MetI-like_sf"/>
</dbReference>
<dbReference type="Gene3D" id="1.10.3720.10">
    <property type="entry name" value="MetI-like"/>
    <property type="match status" value="1"/>
</dbReference>
<feature type="region of interest" description="Disordered" evidence="8">
    <location>
        <begin position="1"/>
        <end position="34"/>
    </location>
</feature>
<gene>
    <name evidence="10" type="ORF">GCM10009817_21590</name>
</gene>
<protein>
    <submittedName>
        <fullName evidence="10">Carbohydrate ABC transporter permease</fullName>
    </submittedName>
</protein>
<feature type="transmembrane region" description="Helical" evidence="7">
    <location>
        <begin position="175"/>
        <end position="193"/>
    </location>
</feature>
<keyword evidence="6 7" id="KW-0472">Membrane</keyword>
<dbReference type="PANTHER" id="PTHR43744">
    <property type="entry name" value="ABC TRANSPORTER PERMEASE PROTEIN MG189-RELATED-RELATED"/>
    <property type="match status" value="1"/>
</dbReference>
<sequence length="308" mass="33376">MSVDTAPRTPEAQPRRSPRAAQSPNGSRAPRAGMVGSGQGSRWWLYLILVVALVAVVAPFAWMVLGSFKGEGELRQVPPTWLPQHASLDNYTQLFSKLNFGQYFTNSIVVAVVVTAGNLIFCSMLGYALAMLDFKGKRVIFVAVMTTLMIPGVVTFVPLFVLVANAGLVDTIPGLFLPFLVSPFGVFLMRQFILGLPKDLLDAGRVDGAGELRIFFRIILPLCGPALATLGILTFLGSWNNFLWPLVVAQSEDHYTLPVALALYSTGQNSTNYGLLLAGATVVIIPILVVFLVFQKRFIEGIATTGLK</sequence>
<feature type="transmembrane region" description="Helical" evidence="7">
    <location>
        <begin position="273"/>
        <end position="294"/>
    </location>
</feature>
<feature type="transmembrane region" description="Helical" evidence="7">
    <location>
        <begin position="43"/>
        <end position="65"/>
    </location>
</feature>
<dbReference type="InterPro" id="IPR000515">
    <property type="entry name" value="MetI-like"/>
</dbReference>
<keyword evidence="5 7" id="KW-1133">Transmembrane helix</keyword>
<keyword evidence="4 7" id="KW-0812">Transmembrane</keyword>
<keyword evidence="2 7" id="KW-0813">Transport</keyword>
<evidence type="ECO:0000256" key="2">
    <source>
        <dbReference type="ARBA" id="ARBA00022448"/>
    </source>
</evidence>
<evidence type="ECO:0000256" key="8">
    <source>
        <dbReference type="SAM" id="MobiDB-lite"/>
    </source>
</evidence>
<dbReference type="PANTHER" id="PTHR43744:SF12">
    <property type="entry name" value="ABC TRANSPORTER PERMEASE PROTEIN MG189-RELATED"/>
    <property type="match status" value="1"/>
</dbReference>
<accession>A0ABN2S4U8</accession>
<dbReference type="SUPFAM" id="SSF161098">
    <property type="entry name" value="MetI-like"/>
    <property type="match status" value="1"/>
</dbReference>
<comment type="caution">
    <text evidence="10">The sequence shown here is derived from an EMBL/GenBank/DDBJ whole genome shotgun (WGS) entry which is preliminary data.</text>
</comment>
<keyword evidence="3" id="KW-1003">Cell membrane</keyword>
<feature type="domain" description="ABC transmembrane type-1" evidence="9">
    <location>
        <begin position="104"/>
        <end position="294"/>
    </location>
</feature>
<proteinExistence type="inferred from homology"/>
<evidence type="ECO:0000256" key="7">
    <source>
        <dbReference type="RuleBase" id="RU363032"/>
    </source>
</evidence>
<dbReference type="PROSITE" id="PS50928">
    <property type="entry name" value="ABC_TM1"/>
    <property type="match status" value="1"/>
</dbReference>